<sequence>MHSFSELAYRCTNFSLAKINEGYDLSVKALSETGATPPLKNMQALNLQKMIHAVGLFSVYEAHLQRRLHCRDGFKEAKSILEQAGEISLKDKFHDYYLAINALKHGDGASYNNLVAKFNNLDFVVDTPTTPVQEEGDVSGVEGLVLVDDDFIQNCLAVITEVSECISKQRPDFLD</sequence>
<evidence type="ECO:0000313" key="2">
    <source>
        <dbReference type="Proteomes" id="UP000268051"/>
    </source>
</evidence>
<dbReference type="Proteomes" id="UP000268051">
    <property type="component" value="Unassembled WGS sequence"/>
</dbReference>
<comment type="caution">
    <text evidence="1">The sequence shown here is derived from an EMBL/GenBank/DDBJ whole genome shotgun (WGS) entry which is preliminary data.</text>
</comment>
<dbReference type="EMBL" id="RHFN01000003">
    <property type="protein sequence ID" value="ROU17013.1"/>
    <property type="molecule type" value="Genomic_DNA"/>
</dbReference>
<evidence type="ECO:0000313" key="1">
    <source>
        <dbReference type="EMBL" id="ROU17013.1"/>
    </source>
</evidence>
<reference evidence="1 2" key="1">
    <citation type="submission" date="2018-10" db="EMBL/GenBank/DDBJ databases">
        <title>Horizontal transference of carbapenem resistance between Klebsiella pneumoniae and Kluyvera ascorbata during abdominal infection: a case report.</title>
        <authorList>
            <person name="Raro O.H.F."/>
            <person name="Lima-Morales D."/>
            <person name="Barth A.L."/>
            <person name="Paim T.G.S."/>
            <person name="Mott M.P."/>
            <person name="Riche C.V.W."/>
            <person name="Teixeira U.F."/>
            <person name="Waechter F."/>
            <person name="Dias C.A.G."/>
        </authorList>
    </citation>
    <scope>NUCLEOTIDE SEQUENCE [LARGE SCALE GENOMIC DNA]</scope>
    <source>
        <strain evidence="1 2">OT2</strain>
    </source>
</reference>
<gene>
    <name evidence="1" type="ORF">EB837_03570</name>
</gene>
<dbReference type="AlphaFoldDB" id="A0A3N2SBE6"/>
<dbReference type="RefSeq" id="WP_024176535.1">
    <property type="nucleotide sequence ID" value="NZ_RHFN01000003.1"/>
</dbReference>
<accession>A0A3N2SBE6</accession>
<dbReference type="OrthoDB" id="1354489at2"/>
<organism evidence="1 2">
    <name type="scientific">Kluyvera ascorbata</name>
    <dbReference type="NCBI Taxonomy" id="51288"/>
    <lineage>
        <taxon>Bacteria</taxon>
        <taxon>Pseudomonadati</taxon>
        <taxon>Pseudomonadota</taxon>
        <taxon>Gammaproteobacteria</taxon>
        <taxon>Enterobacterales</taxon>
        <taxon>Enterobacteriaceae</taxon>
        <taxon>Kluyvera</taxon>
    </lineage>
</organism>
<name>A0A3N2SBE6_9ENTR</name>
<proteinExistence type="predicted"/>
<protein>
    <submittedName>
        <fullName evidence="1">Uncharacterized protein</fullName>
    </submittedName>
</protein>